<dbReference type="PRINTS" id="PR00702">
    <property type="entry name" value="ACRIFLAVINRP"/>
</dbReference>
<dbReference type="PANTHER" id="PTHR32063">
    <property type="match status" value="1"/>
</dbReference>
<dbReference type="EMBL" id="CP030032">
    <property type="protein sequence ID" value="AWV89254.1"/>
    <property type="molecule type" value="Genomic_DNA"/>
</dbReference>
<accession>A0A2Z4FKM8</accession>
<protein>
    <submittedName>
        <fullName evidence="1">AcrB/AcrD/AcrF family protein</fullName>
    </submittedName>
</protein>
<dbReference type="Gene3D" id="3.30.70.1440">
    <property type="entry name" value="Multidrug efflux transporter AcrB pore domain"/>
    <property type="match status" value="1"/>
</dbReference>
<dbReference type="Gene3D" id="1.20.1640.10">
    <property type="entry name" value="Multidrug efflux transporter AcrB transmembrane domain"/>
    <property type="match status" value="2"/>
</dbReference>
<dbReference type="SUPFAM" id="SSF82866">
    <property type="entry name" value="Multidrug efflux transporter AcrB transmembrane domain"/>
    <property type="match status" value="2"/>
</dbReference>
<sequence length="1045" mass="112226">MWISDKAIERPITTIAAMLTLVIFGVVALLVLEVNEFPEVEPPVVSVSIPYPGASPQSVERDLVDPVEDAIAAIEGVAKLRSTSLDGFALLIVEFEFGTDLDRSTQNIRDAISQQRRDLPLEMEEPIITQFDLDMLPIVSLTLSSEKHTVEELSAMADPKITGDLQGITGVAEVQLRGDVEPAMKVDLDPHAMESVGATAAQVIGALRSANLAAPVGRVNSEFEERTIRLQARLEAARNFSEVVVAREGTSVHRLGALATVHAGHEEARSLAYYNDEKAVGIDIIKTTGASTTTVSDAVLARVERLRPTLPSGVELQVVRNSGTDVQDSVRSVQMTLLEGAILTIIVVFLFLNSWRSTAITALALPVSVLASFIAVWAFGFSLNTMSLLGLSLAIGLLIDDAIVVRENIVRHMEMGKDEYIAARDGTAEIGPAVAAITMAIIVVFVPIAFMGGLSAQWLGPMALTIAAAVFVSLFVSFSLDPMLSAYWKDPEIRQGKRKWLGHKIERFNAWLDGQTKGYQRLVGWALGHRLIIVIITAVSFGAALALPATGMVGVSFFPTLNTSNFTISILTPAGSSLEYTRLKVLEAAKIARHQESVEYTYTTIGGEGDTVDEATIFVKLAPKSERSITQSEVAKRTRDAIDHLVGVDASISSGGPGGPGKELQIQLIGPDIEELNRIAEQAKERVSTVAGAVDVSLSTRGRRPEYQVDIDRDLAATLGLSVGQVAEALRPAFAGVDAGDWVDAGGQTRNVRVRYAPQFRANEGDLSAMPLLVAGAPGEAARIISLGEVARTRQFDGPGRIEHLDRDRIVTVEANTQDRPMSAVVQDIEAKMAEIDFPEGYSYQQGGNVEDQRDVFRRMLIALAVGVLMMYLLLVVQFSSFVEPLPILISLPLSLIGVMVALVLTGTTLNLMSMIGVVLLMGIVAKNAILLVDFAKWSQKEGMDIEESIIEAGGVRLRPILMTSVAIIAGMLPVAIGGGEGGEFRAPLGIAVIGGVITSTILTLLVIPTFYDIVVRTRMWLASRLGKGEDDIEAPGDIADEGSH</sequence>
<dbReference type="OrthoDB" id="5298114at2"/>
<evidence type="ECO:0000313" key="1">
    <source>
        <dbReference type="EMBL" id="AWV89254.1"/>
    </source>
</evidence>
<dbReference type="SUPFAM" id="SSF82693">
    <property type="entry name" value="Multidrug efflux transporter AcrB pore domain, PN1, PN2, PC1 and PC2 subdomains"/>
    <property type="match status" value="3"/>
</dbReference>
<keyword evidence="2" id="KW-1185">Reference proteome</keyword>
<dbReference type="Proteomes" id="UP000249799">
    <property type="component" value="Chromosome"/>
</dbReference>
<dbReference type="GO" id="GO:0042910">
    <property type="term" value="F:xenobiotic transmembrane transporter activity"/>
    <property type="evidence" value="ECO:0007669"/>
    <property type="project" value="TreeGrafter"/>
</dbReference>
<reference evidence="1 2" key="1">
    <citation type="submission" date="2018-06" db="EMBL/GenBank/DDBJ databases">
        <title>Lujinxingia sediminis gen. nov. sp. nov., a new facultative anaerobic member of the class Deltaproteobacteria, and proposal of Lujinxingaceae fam. nov.</title>
        <authorList>
            <person name="Guo L.-Y."/>
            <person name="Li C.-M."/>
            <person name="Wang S."/>
            <person name="Du Z.-J."/>
        </authorList>
    </citation>
    <scope>NUCLEOTIDE SEQUENCE [LARGE SCALE GENOMIC DNA]</scope>
    <source>
        <strain evidence="1 2">FA350</strain>
    </source>
</reference>
<dbReference type="KEGG" id="bsed:DN745_07830"/>
<dbReference type="RefSeq" id="WP_111333600.1">
    <property type="nucleotide sequence ID" value="NZ_CP030032.1"/>
</dbReference>
<name>A0A2Z4FKM8_9DELT</name>
<dbReference type="PANTHER" id="PTHR32063:SF0">
    <property type="entry name" value="SWARMING MOTILITY PROTEIN SWRC"/>
    <property type="match status" value="1"/>
</dbReference>
<dbReference type="Pfam" id="PF00873">
    <property type="entry name" value="ACR_tran"/>
    <property type="match status" value="1"/>
</dbReference>
<dbReference type="Gene3D" id="3.30.70.1430">
    <property type="entry name" value="Multidrug efflux transporter AcrB pore domain"/>
    <property type="match status" value="2"/>
</dbReference>
<dbReference type="SUPFAM" id="SSF82714">
    <property type="entry name" value="Multidrug efflux transporter AcrB TolC docking domain, DN and DC subdomains"/>
    <property type="match status" value="2"/>
</dbReference>
<proteinExistence type="predicted"/>
<organism evidence="1 2">
    <name type="scientific">Bradymonas sediminis</name>
    <dbReference type="NCBI Taxonomy" id="1548548"/>
    <lineage>
        <taxon>Bacteria</taxon>
        <taxon>Deltaproteobacteria</taxon>
        <taxon>Bradymonadales</taxon>
        <taxon>Bradymonadaceae</taxon>
        <taxon>Bradymonas</taxon>
    </lineage>
</organism>
<dbReference type="Gene3D" id="3.30.70.1320">
    <property type="entry name" value="Multidrug efflux transporter AcrB pore domain like"/>
    <property type="match status" value="1"/>
</dbReference>
<evidence type="ECO:0000313" key="2">
    <source>
        <dbReference type="Proteomes" id="UP000249799"/>
    </source>
</evidence>
<dbReference type="InterPro" id="IPR027463">
    <property type="entry name" value="AcrB_DN_DC_subdom"/>
</dbReference>
<gene>
    <name evidence="1" type="ORF">DN745_07830</name>
</gene>
<dbReference type="AlphaFoldDB" id="A0A2Z4FKM8"/>
<dbReference type="Gene3D" id="3.30.2090.10">
    <property type="entry name" value="Multidrug efflux transporter AcrB TolC docking domain, DN and DC subdomains"/>
    <property type="match status" value="2"/>
</dbReference>
<dbReference type="InterPro" id="IPR001036">
    <property type="entry name" value="Acrflvin-R"/>
</dbReference>
<dbReference type="GO" id="GO:0005886">
    <property type="term" value="C:plasma membrane"/>
    <property type="evidence" value="ECO:0007669"/>
    <property type="project" value="TreeGrafter"/>
</dbReference>